<comment type="caution">
    <text evidence="8">The sequence shown here is derived from an EMBL/GenBank/DDBJ whole genome shotgun (WGS) entry which is preliminary data.</text>
</comment>
<dbReference type="InterPro" id="IPR017907">
    <property type="entry name" value="Znf_RING_CS"/>
</dbReference>
<evidence type="ECO:0000313" key="10">
    <source>
        <dbReference type="Proteomes" id="UP000824890"/>
    </source>
</evidence>
<evidence type="ECO:0000313" key="9">
    <source>
        <dbReference type="EMBL" id="KAH0875876.1"/>
    </source>
</evidence>
<keyword evidence="10" id="KW-1185">Reference proteome</keyword>
<proteinExistence type="predicted"/>
<dbReference type="InterPro" id="IPR027370">
    <property type="entry name" value="Znf-RING_euk"/>
</dbReference>
<dbReference type="InterPro" id="IPR013083">
    <property type="entry name" value="Znf_RING/FYVE/PHD"/>
</dbReference>
<keyword evidence="6" id="KW-1133">Transmembrane helix</keyword>
<dbReference type="Gene3D" id="3.30.40.10">
    <property type="entry name" value="Zinc/RING finger domain, C3HC4 (zinc finger)"/>
    <property type="match status" value="1"/>
</dbReference>
<evidence type="ECO:0000256" key="5">
    <source>
        <dbReference type="SAM" id="MobiDB-lite"/>
    </source>
</evidence>
<dbReference type="InterPro" id="IPR001841">
    <property type="entry name" value="Znf_RING"/>
</dbReference>
<dbReference type="PROSITE" id="PS00518">
    <property type="entry name" value="ZF_RING_1"/>
    <property type="match status" value="1"/>
</dbReference>
<keyword evidence="6" id="KW-0812">Transmembrane</keyword>
<dbReference type="EMBL" id="JAGKQM010000016">
    <property type="protein sequence ID" value="KAH0875876.1"/>
    <property type="molecule type" value="Genomic_DNA"/>
</dbReference>
<dbReference type="EMBL" id="JAGKQM010000016">
    <property type="protein sequence ID" value="KAH0875869.1"/>
    <property type="molecule type" value="Genomic_DNA"/>
</dbReference>
<evidence type="ECO:0000256" key="4">
    <source>
        <dbReference type="PROSITE-ProRule" id="PRU00175"/>
    </source>
</evidence>
<feature type="domain" description="RING-type" evidence="7">
    <location>
        <begin position="140"/>
        <end position="196"/>
    </location>
</feature>
<keyword evidence="2 4" id="KW-0863">Zinc-finger</keyword>
<reference evidence="8 10" key="1">
    <citation type="submission" date="2021-05" db="EMBL/GenBank/DDBJ databases">
        <title>Genome Assembly of Synthetic Allotetraploid Brassica napus Reveals Homoeologous Exchanges between Subgenomes.</title>
        <authorList>
            <person name="Davis J.T."/>
        </authorList>
    </citation>
    <scope>NUCLEOTIDE SEQUENCE [LARGE SCALE GENOMIC DNA]</scope>
    <source>
        <strain evidence="10">cv. Da-Ae</strain>
        <tissue evidence="8">Seedling</tissue>
    </source>
</reference>
<accession>A0ABQ7Z6N0</accession>
<feature type="transmembrane region" description="Helical" evidence="6">
    <location>
        <begin position="302"/>
        <end position="324"/>
    </location>
</feature>
<dbReference type="PANTHER" id="PTHR46616:SF7">
    <property type="entry name" value="RING-TYPE DOMAIN-CONTAINING PROTEIN"/>
    <property type="match status" value="1"/>
</dbReference>
<dbReference type="PANTHER" id="PTHR46616">
    <property type="entry name" value="UBIQUITIN-PROTEIN LIGASE"/>
    <property type="match status" value="1"/>
</dbReference>
<dbReference type="PROSITE" id="PS50089">
    <property type="entry name" value="ZF_RING_2"/>
    <property type="match status" value="1"/>
</dbReference>
<dbReference type="SUPFAM" id="SSF57850">
    <property type="entry name" value="RING/U-box"/>
    <property type="match status" value="1"/>
</dbReference>
<dbReference type="Pfam" id="PF13445">
    <property type="entry name" value="zf-RING_UBOX"/>
    <property type="match status" value="1"/>
</dbReference>
<evidence type="ECO:0000313" key="8">
    <source>
        <dbReference type="EMBL" id="KAH0875869.1"/>
    </source>
</evidence>
<feature type="region of interest" description="Disordered" evidence="5">
    <location>
        <begin position="111"/>
        <end position="131"/>
    </location>
</feature>
<name>A0ABQ7Z6N0_BRANA</name>
<evidence type="ECO:0000256" key="6">
    <source>
        <dbReference type="SAM" id="Phobius"/>
    </source>
</evidence>
<evidence type="ECO:0000256" key="3">
    <source>
        <dbReference type="ARBA" id="ARBA00022833"/>
    </source>
</evidence>
<evidence type="ECO:0000256" key="2">
    <source>
        <dbReference type="ARBA" id="ARBA00022771"/>
    </source>
</evidence>
<keyword evidence="3" id="KW-0862">Zinc</keyword>
<evidence type="ECO:0000259" key="7">
    <source>
        <dbReference type="PROSITE" id="PS50089"/>
    </source>
</evidence>
<feature type="transmembrane region" description="Helical" evidence="6">
    <location>
        <begin position="277"/>
        <end position="296"/>
    </location>
</feature>
<protein>
    <recommendedName>
        <fullName evidence="7">RING-type domain-containing protein</fullName>
    </recommendedName>
</protein>
<evidence type="ECO:0000256" key="1">
    <source>
        <dbReference type="ARBA" id="ARBA00022723"/>
    </source>
</evidence>
<keyword evidence="6" id="KW-0472">Membrane</keyword>
<sequence length="336" mass="37926">MGNCFVRSRSRGERNAYSSLTPTNPMVDGSSARWRAVIRVFNETVRFMVNLTSSNRWRRSTSKCVSESPCFTTRVSFSSVVSFSKTSSSSKQSAFVMWKLASKSIKEGFRSKDDVTQQRNTPLDSSGDGVKTTKEERLECPICWESFNVVENVPYVLWCGHTICKYCLLGLQRAVVNKSSGFPFQLPFFVACPWCSFLSLRLVRNGTIKFPSKNYYLLWMVETMNGSRSDNNKRVTPGQRRCDGVTSDDNRGWWNGLTRGWRLHDSVRKSMALAAHLLAKFPLIVVFLLVALYAIPVSAAVLGVYVFVTFALAVPSFLVLYFAVPSLNWLIREISA</sequence>
<dbReference type="Proteomes" id="UP000824890">
    <property type="component" value="Unassembled WGS sequence"/>
</dbReference>
<gene>
    <name evidence="8" type="ORF">HID58_073231</name>
    <name evidence="9" type="ORF">HID58_073238</name>
</gene>
<organism evidence="8 10">
    <name type="scientific">Brassica napus</name>
    <name type="common">Rape</name>
    <dbReference type="NCBI Taxonomy" id="3708"/>
    <lineage>
        <taxon>Eukaryota</taxon>
        <taxon>Viridiplantae</taxon>
        <taxon>Streptophyta</taxon>
        <taxon>Embryophyta</taxon>
        <taxon>Tracheophyta</taxon>
        <taxon>Spermatophyta</taxon>
        <taxon>Magnoliopsida</taxon>
        <taxon>eudicotyledons</taxon>
        <taxon>Gunneridae</taxon>
        <taxon>Pentapetalae</taxon>
        <taxon>rosids</taxon>
        <taxon>malvids</taxon>
        <taxon>Brassicales</taxon>
        <taxon>Brassicaceae</taxon>
        <taxon>Brassiceae</taxon>
        <taxon>Brassica</taxon>
    </lineage>
</organism>
<keyword evidence="1" id="KW-0479">Metal-binding</keyword>